<keyword evidence="2" id="KW-1185">Reference proteome</keyword>
<organism evidence="1 2">
    <name type="scientific">Edaphobacillus lindanitolerans</name>
    <dbReference type="NCBI Taxonomy" id="550447"/>
    <lineage>
        <taxon>Bacteria</taxon>
        <taxon>Bacillati</taxon>
        <taxon>Bacillota</taxon>
        <taxon>Bacilli</taxon>
        <taxon>Bacillales</taxon>
        <taxon>Bacillaceae</taxon>
        <taxon>Edaphobacillus</taxon>
    </lineage>
</organism>
<dbReference type="Proteomes" id="UP000187550">
    <property type="component" value="Unassembled WGS sequence"/>
</dbReference>
<dbReference type="STRING" id="550447.SAMN05428946_0472"/>
<dbReference type="AlphaFoldDB" id="A0A1U7PM73"/>
<sequence length="61" mass="6422">MNTGKKKQKLEIEIPVDLSGVGKTNKLTARDSESGTVYKLKVKDGTAAFTAAGSGTFTAFN</sequence>
<gene>
    <name evidence="1" type="ORF">SAMN05428946_0472</name>
</gene>
<dbReference type="EMBL" id="FTPL01000001">
    <property type="protein sequence ID" value="SIT69296.1"/>
    <property type="molecule type" value="Genomic_DNA"/>
</dbReference>
<reference evidence="2" key="1">
    <citation type="submission" date="2017-01" db="EMBL/GenBank/DDBJ databases">
        <authorList>
            <person name="Varghese N."/>
            <person name="Submissions S."/>
        </authorList>
    </citation>
    <scope>NUCLEOTIDE SEQUENCE [LARGE SCALE GENOMIC DNA]</scope>
    <source>
        <strain evidence="2">MNA4</strain>
    </source>
</reference>
<name>A0A1U7PM73_9BACI</name>
<protein>
    <submittedName>
        <fullName evidence="1">Uncharacterized protein</fullName>
    </submittedName>
</protein>
<proteinExistence type="predicted"/>
<accession>A0A1U7PM73</accession>
<evidence type="ECO:0000313" key="1">
    <source>
        <dbReference type="EMBL" id="SIT69296.1"/>
    </source>
</evidence>
<evidence type="ECO:0000313" key="2">
    <source>
        <dbReference type="Proteomes" id="UP000187550"/>
    </source>
</evidence>